<gene>
    <name evidence="2" type="primary">LOC130470134</name>
</gene>
<accession>A0ABM3RJB8</accession>
<dbReference type="Proteomes" id="UP000813463">
    <property type="component" value="Chromosome 3"/>
</dbReference>
<keyword evidence="1" id="KW-1185">Reference proteome</keyword>
<reference evidence="2" key="2">
    <citation type="submission" date="2025-08" db="UniProtKB">
        <authorList>
            <consortium name="RefSeq"/>
        </authorList>
    </citation>
    <scope>IDENTIFICATION</scope>
    <source>
        <tissue evidence="2">Leaf</tissue>
    </source>
</reference>
<organism evidence="1 2">
    <name type="scientific">Spinacia oleracea</name>
    <name type="common">Spinach</name>
    <dbReference type="NCBI Taxonomy" id="3562"/>
    <lineage>
        <taxon>Eukaryota</taxon>
        <taxon>Viridiplantae</taxon>
        <taxon>Streptophyta</taxon>
        <taxon>Embryophyta</taxon>
        <taxon>Tracheophyta</taxon>
        <taxon>Spermatophyta</taxon>
        <taxon>Magnoliopsida</taxon>
        <taxon>eudicotyledons</taxon>
        <taxon>Gunneridae</taxon>
        <taxon>Pentapetalae</taxon>
        <taxon>Caryophyllales</taxon>
        <taxon>Chenopodiaceae</taxon>
        <taxon>Chenopodioideae</taxon>
        <taxon>Anserineae</taxon>
        <taxon>Spinacia</taxon>
    </lineage>
</organism>
<dbReference type="RefSeq" id="XP_056695717.1">
    <property type="nucleotide sequence ID" value="XM_056839739.1"/>
</dbReference>
<evidence type="ECO:0000313" key="1">
    <source>
        <dbReference type="Proteomes" id="UP000813463"/>
    </source>
</evidence>
<dbReference type="Gene3D" id="3.30.420.10">
    <property type="entry name" value="Ribonuclease H-like superfamily/Ribonuclease H"/>
    <property type="match status" value="1"/>
</dbReference>
<sequence length="174" mass="19823">MCDASDYAVGAVLGQRKEKVLYVIYYANHLSRLRYDDGTVSTPIDDSFPDDHFLALSSQSPWFADYENNIVGGLYKRCVPEWERADTISMRYEMPQNGILEVEVFDWVEVVSSPTNDAKTVISLFKKIIFPRFEVPRALISDGGSHFHEKHPDAFLRKYGVLSSHRTSLPPSDD</sequence>
<name>A0ABM3RJB8_SPIOL</name>
<dbReference type="SUPFAM" id="SSF53098">
    <property type="entry name" value="Ribonuclease H-like"/>
    <property type="match status" value="1"/>
</dbReference>
<dbReference type="InterPro" id="IPR036397">
    <property type="entry name" value="RNaseH_sf"/>
</dbReference>
<protein>
    <recommendedName>
        <fullName evidence="3">Integrase catalytic domain-containing protein</fullName>
    </recommendedName>
</protein>
<evidence type="ECO:0000313" key="2">
    <source>
        <dbReference type="RefSeq" id="XP_056695717.1"/>
    </source>
</evidence>
<dbReference type="InterPro" id="IPR012337">
    <property type="entry name" value="RNaseH-like_sf"/>
</dbReference>
<dbReference type="GeneID" id="130470134"/>
<proteinExistence type="predicted"/>
<reference evidence="1" key="1">
    <citation type="journal article" date="2021" name="Nat. Commun.">
        <title>Genomic analyses provide insights into spinach domestication and the genetic basis of agronomic traits.</title>
        <authorList>
            <person name="Cai X."/>
            <person name="Sun X."/>
            <person name="Xu C."/>
            <person name="Sun H."/>
            <person name="Wang X."/>
            <person name="Ge C."/>
            <person name="Zhang Z."/>
            <person name="Wang Q."/>
            <person name="Fei Z."/>
            <person name="Jiao C."/>
            <person name="Wang Q."/>
        </authorList>
    </citation>
    <scope>NUCLEOTIDE SEQUENCE [LARGE SCALE GENOMIC DNA]</scope>
    <source>
        <strain evidence="1">cv. Varoflay</strain>
    </source>
</reference>
<evidence type="ECO:0008006" key="3">
    <source>
        <dbReference type="Google" id="ProtNLM"/>
    </source>
</evidence>